<feature type="non-terminal residue" evidence="2">
    <location>
        <position position="1"/>
    </location>
</feature>
<feature type="region of interest" description="Disordered" evidence="1">
    <location>
        <begin position="55"/>
        <end position="82"/>
    </location>
</feature>
<feature type="region of interest" description="Disordered" evidence="1">
    <location>
        <begin position="134"/>
        <end position="176"/>
    </location>
</feature>
<evidence type="ECO:0000313" key="3">
    <source>
        <dbReference type="Proteomes" id="UP000266841"/>
    </source>
</evidence>
<accession>K0SD24</accession>
<reference evidence="2 3" key="1">
    <citation type="journal article" date="2012" name="Genome Biol.">
        <title>Genome and low-iron response of an oceanic diatom adapted to chronic iron limitation.</title>
        <authorList>
            <person name="Lommer M."/>
            <person name="Specht M."/>
            <person name="Roy A.S."/>
            <person name="Kraemer L."/>
            <person name="Andreson R."/>
            <person name="Gutowska M.A."/>
            <person name="Wolf J."/>
            <person name="Bergner S.V."/>
            <person name="Schilhabel M.B."/>
            <person name="Klostermeier U.C."/>
            <person name="Beiko R.G."/>
            <person name="Rosenstiel P."/>
            <person name="Hippler M."/>
            <person name="Laroche J."/>
        </authorList>
    </citation>
    <scope>NUCLEOTIDE SEQUENCE [LARGE SCALE GENOMIC DNA]</scope>
    <source>
        <strain evidence="2 3">CCMP1005</strain>
    </source>
</reference>
<keyword evidence="3" id="KW-1185">Reference proteome</keyword>
<evidence type="ECO:0000313" key="2">
    <source>
        <dbReference type="EMBL" id="EJK64023.1"/>
    </source>
</evidence>
<dbReference type="AlphaFoldDB" id="K0SD24"/>
<dbReference type="Proteomes" id="UP000266841">
    <property type="component" value="Unassembled WGS sequence"/>
</dbReference>
<evidence type="ECO:0000256" key="1">
    <source>
        <dbReference type="SAM" id="MobiDB-lite"/>
    </source>
</evidence>
<dbReference type="EMBL" id="AGNL01017742">
    <property type="protein sequence ID" value="EJK64023.1"/>
    <property type="molecule type" value="Genomic_DNA"/>
</dbReference>
<organism evidence="2 3">
    <name type="scientific">Thalassiosira oceanica</name>
    <name type="common">Marine diatom</name>
    <dbReference type="NCBI Taxonomy" id="159749"/>
    <lineage>
        <taxon>Eukaryota</taxon>
        <taxon>Sar</taxon>
        <taxon>Stramenopiles</taxon>
        <taxon>Ochrophyta</taxon>
        <taxon>Bacillariophyta</taxon>
        <taxon>Coscinodiscophyceae</taxon>
        <taxon>Thalassiosirophycidae</taxon>
        <taxon>Thalassiosirales</taxon>
        <taxon>Thalassiosiraceae</taxon>
        <taxon>Thalassiosira</taxon>
    </lineage>
</organism>
<name>K0SD24_THAOC</name>
<proteinExistence type="predicted"/>
<comment type="caution">
    <text evidence="2">The sequence shown here is derived from an EMBL/GenBank/DDBJ whole genome shotgun (WGS) entry which is preliminary data.</text>
</comment>
<sequence>RSREEAVDAEAPRRLRDAGPVVLVQPASFGQRAWDDPGRVEVVIRKLQRHVRVERPSLAPDVAGAPERHPERPPNGRSRRRIRHAVSPRLRRRWVSIAVGTLGRRNLRCSLGLKPPGPTRGPLGLLDDLETRALGNPEGPRPSQVMPGAGTVESGRARTAGANLPGQGTAGQGEGWNRGVVVGLLGKVCEESPTE</sequence>
<gene>
    <name evidence="2" type="ORF">THAOC_15287</name>
</gene>
<protein>
    <submittedName>
        <fullName evidence="2">Uncharacterized protein</fullName>
    </submittedName>
</protein>